<dbReference type="OrthoDB" id="5570236at2"/>
<evidence type="ECO:0000313" key="1">
    <source>
        <dbReference type="EMBL" id="ASF48297.1"/>
    </source>
</evidence>
<name>A0A1Z4C423_9GAMM</name>
<dbReference type="KEGG" id="mpsy:CEK71_20750"/>
<keyword evidence="2" id="KW-1185">Reference proteome</keyword>
<sequence>MVNNTLGPDVIDAIGKGAGGISDLLNGDYNHFGVRALESGLFDSLIPGLQGILSQARYWRKPTPLFGGISPTEARTIMRDSQGLGLHKSNLFLVEISFANSYQTVTELPPRFNLYVTGVLYAPQSLGGDAYNVGAAVLNSVKNTAAVELKITTLDDQHGTIKKWFKSQCALSAHSDGTVGVPYNYVCRIKVLYGVSRKLVIAPYEDIGWFKPTKLEAKLSRASDGMEELTLSFLQTESFRRADK</sequence>
<protein>
    <submittedName>
        <fullName evidence="1">Uncharacterized protein</fullName>
    </submittedName>
</protein>
<reference evidence="1 2" key="1">
    <citation type="submission" date="2017-06" db="EMBL/GenBank/DDBJ databases">
        <title>Genome Sequencing of the methanotroph Methylovulum psychrotolerants str. HV10-M2 isolated from a high-altitude environment.</title>
        <authorList>
            <person name="Mateos-Rivera A."/>
        </authorList>
    </citation>
    <scope>NUCLEOTIDE SEQUENCE [LARGE SCALE GENOMIC DNA]</scope>
    <source>
        <strain evidence="1 2">HV10_M2</strain>
    </source>
</reference>
<evidence type="ECO:0000313" key="2">
    <source>
        <dbReference type="Proteomes" id="UP000197019"/>
    </source>
</evidence>
<accession>A0A1Z4C423</accession>
<dbReference type="AlphaFoldDB" id="A0A1Z4C423"/>
<dbReference type="RefSeq" id="WP_088621167.1">
    <property type="nucleotide sequence ID" value="NZ_CP022129.1"/>
</dbReference>
<dbReference type="Proteomes" id="UP000197019">
    <property type="component" value="Chromosome"/>
</dbReference>
<proteinExistence type="predicted"/>
<dbReference type="EMBL" id="CP022129">
    <property type="protein sequence ID" value="ASF48297.1"/>
    <property type="molecule type" value="Genomic_DNA"/>
</dbReference>
<gene>
    <name evidence="1" type="ORF">CEK71_20750</name>
</gene>
<organism evidence="1 2">
    <name type="scientific">Methylovulum psychrotolerans</name>
    <dbReference type="NCBI Taxonomy" id="1704499"/>
    <lineage>
        <taxon>Bacteria</taxon>
        <taxon>Pseudomonadati</taxon>
        <taxon>Pseudomonadota</taxon>
        <taxon>Gammaproteobacteria</taxon>
        <taxon>Methylococcales</taxon>
        <taxon>Methylococcaceae</taxon>
        <taxon>Methylovulum</taxon>
    </lineage>
</organism>